<protein>
    <recommendedName>
        <fullName evidence="1">Copper chaperone CopZ</fullName>
    </recommendedName>
</protein>
<keyword evidence="2" id="KW-0479">Metal-binding</keyword>
<dbReference type="InterPro" id="IPR017969">
    <property type="entry name" value="Heavy-metal-associated_CS"/>
</dbReference>
<dbReference type="PROSITE" id="PS01047">
    <property type="entry name" value="HMA_1"/>
    <property type="match status" value="1"/>
</dbReference>
<reference evidence="4 6" key="1">
    <citation type="submission" date="2017-01" db="EMBL/GenBank/DDBJ databases">
        <title>Complete Genome Sequence of Dolosigranulum pigrum isolated from a Patient with interstitial lung disease.</title>
        <authorList>
            <person name="Mukhopadhyay R."/>
            <person name="Joaquin J."/>
            <person name="Hogue R."/>
            <person name="Fitzgerald S."/>
            <person name="Jospin G."/>
            <person name="Eisen J.A."/>
            <person name="Chaturvedi V."/>
        </authorList>
    </citation>
    <scope>NUCLEOTIDE SEQUENCE [LARGE SCALE GENOMIC DNA]</scope>
    <source>
        <strain evidence="4 6">15S00348</strain>
    </source>
</reference>
<evidence type="ECO:0000256" key="2">
    <source>
        <dbReference type="ARBA" id="ARBA00022723"/>
    </source>
</evidence>
<gene>
    <name evidence="5" type="ORF">B8A44_01680</name>
    <name evidence="4" type="ORF">BWX42_07045</name>
</gene>
<reference evidence="5 7" key="2">
    <citation type="submission" date="2017-03" db="EMBL/GenBank/DDBJ databases">
        <title>wgs assembly of Dolosigranulum pigrum KPL CDC strains.</title>
        <authorList>
            <person name="Brugger S.D."/>
            <person name="Pettigrew M."/>
            <person name="Kong Y."/>
            <person name="Lemon K.P."/>
        </authorList>
    </citation>
    <scope>NUCLEOTIDE SEQUENCE [LARGE SCALE GENOMIC DNA]</scope>
    <source>
        <strain evidence="5 7">KPL1931_CDC4294-98</strain>
    </source>
</reference>
<name>A0A1S8KP62_9LACT</name>
<evidence type="ECO:0000313" key="4">
    <source>
        <dbReference type="EMBL" id="OOL81482.1"/>
    </source>
</evidence>
<dbReference type="Proteomes" id="UP000249099">
    <property type="component" value="Unassembled WGS sequence"/>
</dbReference>
<dbReference type="FunFam" id="3.30.70.100:FF:000001">
    <property type="entry name" value="ATPase copper transporting beta"/>
    <property type="match status" value="1"/>
</dbReference>
<accession>A0A1S8KP62</accession>
<dbReference type="PRINTS" id="PR00942">
    <property type="entry name" value="CUATPASEI"/>
</dbReference>
<evidence type="ECO:0000259" key="3">
    <source>
        <dbReference type="PROSITE" id="PS50846"/>
    </source>
</evidence>
<evidence type="ECO:0000313" key="5">
    <source>
        <dbReference type="EMBL" id="RAN64458.1"/>
    </source>
</evidence>
<dbReference type="RefSeq" id="WP_004635591.1">
    <property type="nucleotide sequence ID" value="NZ_CAJHJL010000016.1"/>
</dbReference>
<dbReference type="PANTHER" id="PTHR46594">
    <property type="entry name" value="P-TYPE CATION-TRANSPORTING ATPASE"/>
    <property type="match status" value="1"/>
</dbReference>
<evidence type="ECO:0000313" key="6">
    <source>
        <dbReference type="Proteomes" id="UP000190409"/>
    </source>
</evidence>
<dbReference type="Proteomes" id="UP000190409">
    <property type="component" value="Unassembled WGS sequence"/>
</dbReference>
<sequence>MSQAVLQLETLTCPTCIKKIENALSKQEGVEKVNVLFNASKAKVTFDEEVTTKDTLAEVVDNLGYEVESIR</sequence>
<dbReference type="Gene3D" id="3.30.70.100">
    <property type="match status" value="1"/>
</dbReference>
<dbReference type="InterPro" id="IPR006121">
    <property type="entry name" value="HMA_dom"/>
</dbReference>
<dbReference type="AlphaFoldDB" id="A0A1S8KP62"/>
<feature type="domain" description="HMA" evidence="3">
    <location>
        <begin position="2"/>
        <end position="68"/>
    </location>
</feature>
<dbReference type="GeneID" id="42694112"/>
<dbReference type="PROSITE" id="PS50846">
    <property type="entry name" value="HMA_2"/>
    <property type="match status" value="1"/>
</dbReference>
<dbReference type="SUPFAM" id="SSF55008">
    <property type="entry name" value="HMA, heavy metal-associated domain"/>
    <property type="match status" value="1"/>
</dbReference>
<dbReference type="InterPro" id="IPR036163">
    <property type="entry name" value="HMA_dom_sf"/>
</dbReference>
<dbReference type="CDD" id="cd00371">
    <property type="entry name" value="HMA"/>
    <property type="match status" value="1"/>
</dbReference>
<organism evidence="4 6">
    <name type="scientific">Dolosigranulum pigrum</name>
    <dbReference type="NCBI Taxonomy" id="29394"/>
    <lineage>
        <taxon>Bacteria</taxon>
        <taxon>Bacillati</taxon>
        <taxon>Bacillota</taxon>
        <taxon>Bacilli</taxon>
        <taxon>Lactobacillales</taxon>
        <taxon>Carnobacteriaceae</taxon>
        <taxon>Dolosigranulum</taxon>
    </lineage>
</organism>
<proteinExistence type="predicted"/>
<evidence type="ECO:0000313" key="7">
    <source>
        <dbReference type="Proteomes" id="UP000249099"/>
    </source>
</evidence>
<dbReference type="PANTHER" id="PTHR46594:SF4">
    <property type="entry name" value="P-TYPE CATION-TRANSPORTING ATPASE"/>
    <property type="match status" value="1"/>
</dbReference>
<dbReference type="EMBL" id="NAQV01000005">
    <property type="protein sequence ID" value="RAN64458.1"/>
    <property type="molecule type" value="Genomic_DNA"/>
</dbReference>
<comment type="caution">
    <text evidence="4">The sequence shown here is derived from an EMBL/GenBank/DDBJ whole genome shotgun (WGS) entry which is preliminary data.</text>
</comment>
<dbReference type="Pfam" id="PF00403">
    <property type="entry name" value="HMA"/>
    <property type="match status" value="1"/>
</dbReference>
<evidence type="ECO:0000256" key="1">
    <source>
        <dbReference type="ARBA" id="ARBA00015313"/>
    </source>
</evidence>
<dbReference type="GO" id="GO:0046872">
    <property type="term" value="F:metal ion binding"/>
    <property type="evidence" value="ECO:0007669"/>
    <property type="project" value="UniProtKB-KW"/>
</dbReference>
<dbReference type="EMBL" id="MUYF01000003">
    <property type="protein sequence ID" value="OOL81482.1"/>
    <property type="molecule type" value="Genomic_DNA"/>
</dbReference>